<feature type="transmembrane region" description="Helical" evidence="1">
    <location>
        <begin position="162"/>
        <end position="182"/>
    </location>
</feature>
<dbReference type="InterPro" id="IPR008390">
    <property type="entry name" value="AWPM-19"/>
</dbReference>
<dbReference type="PANTHER" id="PTHR33294">
    <property type="entry name" value="AWPM-19-LIKE FAMILY PROTEIN"/>
    <property type="match status" value="1"/>
</dbReference>
<sequence>MGLKEREKQLNVIHLVVVHITLSIPARIFPIYFPFGNMATGFFIIFSLIAGVVGFITSVTGITNIIQSNLSNLHAAAASSLITWSLTLLAMGEKDHWRKSHNHDGSNVLVKSNPTKTQKKPKKTLVIKHAKLTSGYEKVRRVFWGFGFGEFFIHEIMRSLETLMIILSGTQLFCMGTIHVGVEDVISRQRIRGGRV</sequence>
<comment type="caution">
    <text evidence="2">The sequence shown here is derived from an EMBL/GenBank/DDBJ whole genome shotgun (WGS) entry which is preliminary data.</text>
</comment>
<dbReference type="PANTHER" id="PTHR33294:SF3">
    <property type="entry name" value="AWPM-19-LIKE FAMILY PROTEIN"/>
    <property type="match status" value="1"/>
</dbReference>
<dbReference type="Pfam" id="PF05512">
    <property type="entry name" value="AWPM-19"/>
    <property type="match status" value="1"/>
</dbReference>
<keyword evidence="3" id="KW-1185">Reference proteome</keyword>
<dbReference type="EMBL" id="CAUOFW020007858">
    <property type="protein sequence ID" value="CAK9180881.1"/>
    <property type="molecule type" value="Genomic_DNA"/>
</dbReference>
<feature type="transmembrane region" description="Helical" evidence="1">
    <location>
        <begin position="12"/>
        <end position="33"/>
    </location>
</feature>
<evidence type="ECO:0000313" key="2">
    <source>
        <dbReference type="EMBL" id="CAK9180881.1"/>
    </source>
</evidence>
<dbReference type="Proteomes" id="UP001642360">
    <property type="component" value="Unassembled WGS sequence"/>
</dbReference>
<keyword evidence="1" id="KW-0472">Membrane</keyword>
<accession>A0ABC8UIL0</accession>
<dbReference type="AlphaFoldDB" id="A0ABC8UIL0"/>
<proteinExistence type="predicted"/>
<organism evidence="2 3">
    <name type="scientific">Ilex paraguariensis</name>
    <name type="common">yerba mate</name>
    <dbReference type="NCBI Taxonomy" id="185542"/>
    <lineage>
        <taxon>Eukaryota</taxon>
        <taxon>Viridiplantae</taxon>
        <taxon>Streptophyta</taxon>
        <taxon>Embryophyta</taxon>
        <taxon>Tracheophyta</taxon>
        <taxon>Spermatophyta</taxon>
        <taxon>Magnoliopsida</taxon>
        <taxon>eudicotyledons</taxon>
        <taxon>Gunneridae</taxon>
        <taxon>Pentapetalae</taxon>
        <taxon>asterids</taxon>
        <taxon>campanulids</taxon>
        <taxon>Aquifoliales</taxon>
        <taxon>Aquifoliaceae</taxon>
        <taxon>Ilex</taxon>
    </lineage>
</organism>
<protein>
    <submittedName>
        <fullName evidence="2">Uncharacterized protein</fullName>
    </submittedName>
</protein>
<gene>
    <name evidence="2" type="ORF">ILEXP_LOCUS50907</name>
</gene>
<keyword evidence="1" id="KW-0812">Transmembrane</keyword>
<reference evidence="2 3" key="1">
    <citation type="submission" date="2024-02" db="EMBL/GenBank/DDBJ databases">
        <authorList>
            <person name="Vignale AGUSTIN F."/>
            <person name="Sosa J E."/>
            <person name="Modenutti C."/>
        </authorList>
    </citation>
    <scope>NUCLEOTIDE SEQUENCE [LARGE SCALE GENOMIC DNA]</scope>
</reference>
<name>A0ABC8UIL0_9AQUA</name>
<feature type="transmembrane region" description="Helical" evidence="1">
    <location>
        <begin position="73"/>
        <end position="92"/>
    </location>
</feature>
<evidence type="ECO:0000313" key="3">
    <source>
        <dbReference type="Proteomes" id="UP001642360"/>
    </source>
</evidence>
<feature type="transmembrane region" description="Helical" evidence="1">
    <location>
        <begin position="39"/>
        <end position="66"/>
    </location>
</feature>
<evidence type="ECO:0000256" key="1">
    <source>
        <dbReference type="SAM" id="Phobius"/>
    </source>
</evidence>
<keyword evidence="1" id="KW-1133">Transmembrane helix</keyword>